<dbReference type="OrthoDB" id="6463253at2"/>
<proteinExistence type="predicted"/>
<feature type="transmembrane region" description="Helical" evidence="1">
    <location>
        <begin position="77"/>
        <end position="110"/>
    </location>
</feature>
<organism evidence="2 3">
    <name type="scientific">Antrihabitans cavernicola</name>
    <dbReference type="NCBI Taxonomy" id="2495913"/>
    <lineage>
        <taxon>Bacteria</taxon>
        <taxon>Bacillati</taxon>
        <taxon>Actinomycetota</taxon>
        <taxon>Actinomycetes</taxon>
        <taxon>Mycobacteriales</taxon>
        <taxon>Nocardiaceae</taxon>
        <taxon>Antrihabitans</taxon>
    </lineage>
</organism>
<accession>A0A5A7SIP1</accession>
<feature type="transmembrane region" description="Helical" evidence="1">
    <location>
        <begin position="159"/>
        <end position="178"/>
    </location>
</feature>
<dbReference type="InterPro" id="IPR006750">
    <property type="entry name" value="YdcZ"/>
</dbReference>
<feature type="transmembrane region" description="Helical" evidence="1">
    <location>
        <begin position="198"/>
        <end position="217"/>
    </location>
</feature>
<protein>
    <submittedName>
        <fullName evidence="2">DMT family transporter</fullName>
    </submittedName>
</protein>
<dbReference type="Proteomes" id="UP000322244">
    <property type="component" value="Unassembled WGS sequence"/>
</dbReference>
<dbReference type="PANTHER" id="PTHR34821">
    <property type="entry name" value="INNER MEMBRANE PROTEIN YDCZ"/>
    <property type="match status" value="1"/>
</dbReference>
<dbReference type="GO" id="GO:0005886">
    <property type="term" value="C:plasma membrane"/>
    <property type="evidence" value="ECO:0007669"/>
    <property type="project" value="TreeGrafter"/>
</dbReference>
<gene>
    <name evidence="2" type="ORF">FOY51_01725</name>
</gene>
<feature type="transmembrane region" description="Helical" evidence="1">
    <location>
        <begin position="34"/>
        <end position="56"/>
    </location>
</feature>
<name>A0A5A7SIP1_9NOCA</name>
<evidence type="ECO:0000256" key="1">
    <source>
        <dbReference type="SAM" id="Phobius"/>
    </source>
</evidence>
<evidence type="ECO:0000313" key="3">
    <source>
        <dbReference type="Proteomes" id="UP000322244"/>
    </source>
</evidence>
<dbReference type="PANTHER" id="PTHR34821:SF2">
    <property type="entry name" value="INNER MEMBRANE PROTEIN YDCZ"/>
    <property type="match status" value="1"/>
</dbReference>
<feature type="transmembrane region" description="Helical" evidence="1">
    <location>
        <begin position="130"/>
        <end position="152"/>
    </location>
</feature>
<evidence type="ECO:0000313" key="2">
    <source>
        <dbReference type="EMBL" id="KAA0025062.1"/>
    </source>
</evidence>
<reference evidence="2 3" key="1">
    <citation type="submission" date="2019-07" db="EMBL/GenBank/DDBJ databases">
        <title>Rhodococcus cavernicolus sp. nov., isolated from a cave.</title>
        <authorList>
            <person name="Lee S.D."/>
        </authorList>
    </citation>
    <scope>NUCLEOTIDE SEQUENCE [LARGE SCALE GENOMIC DNA]</scope>
    <source>
        <strain evidence="2 3">C1-24</strain>
    </source>
</reference>
<feature type="transmembrane region" description="Helical" evidence="1">
    <location>
        <begin position="281"/>
        <end position="300"/>
    </location>
</feature>
<comment type="caution">
    <text evidence="2">The sequence shown here is derived from an EMBL/GenBank/DDBJ whole genome shotgun (WGS) entry which is preliminary data.</text>
</comment>
<keyword evidence="3" id="KW-1185">Reference proteome</keyword>
<keyword evidence="1" id="KW-1133">Transmembrane helix</keyword>
<sequence length="307" mass="30299">MQRRLGLLAAFLIGSLVALQSHINGELGADLDDGVVAAVVSFGGGLVVLTIAVLCSKTIRAGLRDVRGAVHIGKLRPWHCVGGVCGAFLVACQGITVGTIGVALFTVAVVGGQIASSLLVDRAGIGPAGVSPVTTTRLIGAGLGIVAVIVAMSGRLNGGLGAVGLAILPALAGIGLAWQQAVNGRVGAVGGPFAASWINFAVGTVVLVIVGAVAVLFKGWPTGWPTDPRLYLGGLLGIGFIAGAAVVVRWIGVLLLGMASVAGQLVTAVALDALAPSGGELTVTVLIGCALLLVAVGIAASQPVREV</sequence>
<keyword evidence="1" id="KW-0472">Membrane</keyword>
<dbReference type="EMBL" id="VLNY01000001">
    <property type="protein sequence ID" value="KAA0025062.1"/>
    <property type="molecule type" value="Genomic_DNA"/>
</dbReference>
<keyword evidence="1" id="KW-0812">Transmembrane</keyword>
<dbReference type="AlphaFoldDB" id="A0A5A7SIP1"/>
<feature type="transmembrane region" description="Helical" evidence="1">
    <location>
        <begin position="229"/>
        <end position="248"/>
    </location>
</feature>
<dbReference type="Pfam" id="PF04657">
    <property type="entry name" value="DMT_YdcZ"/>
    <property type="match status" value="2"/>
</dbReference>